<dbReference type="RefSeq" id="XP_017886896.1">
    <property type="nucleotide sequence ID" value="XM_018031407.2"/>
</dbReference>
<feature type="compositionally biased region" description="Basic and acidic residues" evidence="3">
    <location>
        <begin position="336"/>
        <end position="346"/>
    </location>
</feature>
<dbReference type="AlphaFoldDB" id="A0AAJ7J8U9"/>
<dbReference type="CTD" id="283989"/>
<feature type="region of interest" description="Disordered" evidence="3">
    <location>
        <begin position="594"/>
        <end position="614"/>
    </location>
</feature>
<feature type="region of interest" description="Disordered" evidence="3">
    <location>
        <begin position="220"/>
        <end position="245"/>
    </location>
</feature>
<dbReference type="PANTHER" id="PTHR21027:SF1">
    <property type="entry name" value="TRNA-SPLICING ENDONUCLEASE SUBUNIT SEN54"/>
    <property type="match status" value="1"/>
</dbReference>
<evidence type="ECO:0000259" key="4">
    <source>
        <dbReference type="Pfam" id="PF12928"/>
    </source>
</evidence>
<keyword evidence="5" id="KW-1185">Reference proteome</keyword>
<dbReference type="KEGG" id="ccal:108629051"/>
<protein>
    <submittedName>
        <fullName evidence="6">Uncharacterized protein LOC108629051</fullName>
    </submittedName>
</protein>
<feature type="region of interest" description="Disordered" evidence="3">
    <location>
        <begin position="336"/>
        <end position="367"/>
    </location>
</feature>
<feature type="compositionally biased region" description="Basic and acidic residues" evidence="3">
    <location>
        <begin position="438"/>
        <end position="449"/>
    </location>
</feature>
<feature type="domain" description="tRNA-splicing endonuclease subunit Sen54 N-terminal" evidence="4">
    <location>
        <begin position="69"/>
        <end position="134"/>
    </location>
</feature>
<comment type="similarity">
    <text evidence="1">Belongs to the SEN54 family.</text>
</comment>
<evidence type="ECO:0000313" key="5">
    <source>
        <dbReference type="Proteomes" id="UP000694925"/>
    </source>
</evidence>
<sequence length="790" mass="90668">MAGETKRVPINMLTAEELIENKGLKYNALNEYETSAKSLPKTGMKQFEPNDSWLQRVQIEKGIETRKNLIAIERVDRISQLASAEWLPDQRRARVKKLSGQDWGSFGLEKNGALYLIPEEALFLLEANRLELTWNNVPVSIQQAYELLIDDAECSLEEYRVYSQLVRHGYRIQRFIYNAGKNGKREETGTRRKVIVEPENGLRMSDVHQQNKCCSNVHEELPRHSKNADTVDSSKQTSEDTTEDKTVPKIVHEVMNDLLGAVEEIEDPVAVEPNGDRKKRKSKVEIISNEIILGDIKIVTNHTNNSVKDSSASTSWQASRIQRNVKLVPKRTDKRLSINDAFESKKSPNKRKLNPSDENNAKKSKQEVIELSDDEIQEVSKPMTRMDLLSLIPNIASQLTVTVNISRGYIPHSIKPNKTVYHYVGNKLKGLPERHKRFQSDRNTEHENNNRAAHHGNHDSTNRRNTVTQFNPYQAFDVRNLRAHDYVSMQHFKQHTNFAPTCAYNNGRGQQAYVQDPYWIHRNSTFENMVVPYGNHCAAVPQNRCISVPVQIHNLLRPNVHDGMIRSCSTRQPVVHEMFRKLYHQRIVQDSSVDRGAPRNALLPTPRRWHPPRYHKNQCTPLNYKHVYPSSFKVIPGASSWPELKLKWREEKTITIDDEDTNQETDKKSNEVQVVGQTCSPLVGPKNANSLEEVFSKLRIIKSAPEKIVRKKSKRKISYNVYSNTQSYRKANPGLPCYRIVVVRPNDSFIQPIELYRLMHDAENSLIVLACVSQSISYIQPGFISLPNLT</sequence>
<evidence type="ECO:0000256" key="1">
    <source>
        <dbReference type="ARBA" id="ARBA00005736"/>
    </source>
</evidence>
<dbReference type="GeneID" id="108629051"/>
<feature type="compositionally biased region" description="Basic and acidic residues" evidence="3">
    <location>
        <begin position="220"/>
        <end position="229"/>
    </location>
</feature>
<dbReference type="InterPro" id="IPR024336">
    <property type="entry name" value="tRNA_splic_suSen54_N"/>
</dbReference>
<feature type="region of interest" description="Disordered" evidence="3">
    <location>
        <begin position="438"/>
        <end position="465"/>
    </location>
</feature>
<dbReference type="Proteomes" id="UP000694925">
    <property type="component" value="Unplaced"/>
</dbReference>
<gene>
    <name evidence="6" type="primary">LOC108629051</name>
</gene>
<evidence type="ECO:0000256" key="2">
    <source>
        <dbReference type="ARBA" id="ARBA00022694"/>
    </source>
</evidence>
<accession>A0AAJ7J8U9</accession>
<reference evidence="6" key="1">
    <citation type="submission" date="2025-08" db="UniProtKB">
        <authorList>
            <consortium name="RefSeq"/>
        </authorList>
    </citation>
    <scope>IDENTIFICATION</scope>
    <source>
        <tissue evidence="6">Whole body</tissue>
    </source>
</reference>
<dbReference type="PANTHER" id="PTHR21027">
    <property type="entry name" value="TRNA-SPLICING ENDONUCLEASE SUBUNIT SEN54"/>
    <property type="match status" value="1"/>
</dbReference>
<dbReference type="GO" id="GO:0000379">
    <property type="term" value="P:tRNA-type intron splice site recognition and cleavage"/>
    <property type="evidence" value="ECO:0007669"/>
    <property type="project" value="TreeGrafter"/>
</dbReference>
<organism evidence="5 6">
    <name type="scientific">Ceratina calcarata</name>
    <dbReference type="NCBI Taxonomy" id="156304"/>
    <lineage>
        <taxon>Eukaryota</taxon>
        <taxon>Metazoa</taxon>
        <taxon>Ecdysozoa</taxon>
        <taxon>Arthropoda</taxon>
        <taxon>Hexapoda</taxon>
        <taxon>Insecta</taxon>
        <taxon>Pterygota</taxon>
        <taxon>Neoptera</taxon>
        <taxon>Endopterygota</taxon>
        <taxon>Hymenoptera</taxon>
        <taxon>Apocrita</taxon>
        <taxon>Aculeata</taxon>
        <taxon>Apoidea</taxon>
        <taxon>Anthophila</taxon>
        <taxon>Apidae</taxon>
        <taxon>Ceratina</taxon>
        <taxon>Zadontomerus</taxon>
    </lineage>
</organism>
<evidence type="ECO:0000313" key="6">
    <source>
        <dbReference type="RefSeq" id="XP_017886896.1"/>
    </source>
</evidence>
<proteinExistence type="inferred from homology"/>
<dbReference type="GO" id="GO:0000214">
    <property type="term" value="C:tRNA-intron endonuclease complex"/>
    <property type="evidence" value="ECO:0007669"/>
    <property type="project" value="TreeGrafter"/>
</dbReference>
<dbReference type="InterPro" id="IPR024337">
    <property type="entry name" value="tRNA_splic_suSen54"/>
</dbReference>
<name>A0AAJ7J8U9_9HYME</name>
<evidence type="ECO:0000256" key="3">
    <source>
        <dbReference type="SAM" id="MobiDB-lite"/>
    </source>
</evidence>
<dbReference type="Pfam" id="PF12928">
    <property type="entry name" value="tRNA_int_end_N2"/>
    <property type="match status" value="1"/>
</dbReference>
<keyword evidence="2" id="KW-0819">tRNA processing</keyword>